<organism evidence="2 3">
    <name type="scientific">Serratia fonticola</name>
    <dbReference type="NCBI Taxonomy" id="47917"/>
    <lineage>
        <taxon>Bacteria</taxon>
        <taxon>Pseudomonadati</taxon>
        <taxon>Pseudomonadota</taxon>
        <taxon>Gammaproteobacteria</taxon>
        <taxon>Enterobacterales</taxon>
        <taxon>Yersiniaceae</taxon>
        <taxon>Serratia</taxon>
    </lineage>
</organism>
<dbReference type="RefSeq" id="WP_309204786.1">
    <property type="nucleotide sequence ID" value="NZ_CP133586.1"/>
</dbReference>
<evidence type="ECO:0000313" key="2">
    <source>
        <dbReference type="EMBL" id="WMT12519.1"/>
    </source>
</evidence>
<sequence>MADPIVPNVVVSMPSQLFTLARSFKAAANGKIYIGKIDTDPTIPENQIQVYIQNEDDSLVPIAQPININTGGYPVYGGQITKFVTVQGHSMAVYDAYNVQQFYFPNVLRYDPDLLRADLAGENGVTLVTNAVDKRELAGPDGATGVGYTNQIDRTFTVKGYLNDSFIRVSSRDELLAAQNVIKTVLRKRTEVRLARDFAPWTAAQTDIDLAWVTIKGHGEGTYIDATGIPNVEGNYFIRFYNSGELDIKSLPTLEGLRFSGVSVAGPGRDTLVDGILFHSPEGQLGNLTVGYYSIQEFRRGQVYQRNAYIIKTVNAQILRCGLYHIDMPFGFSNYGENISFYGCTIATSGGVAVHINNGNGGITLTNCSLDYVGQLIISEAGYVEVHGGHHEFDNSINPLTGIPYVVSTAQTARITLRGTKVMSIRSGGMSQPYLVQAENLADGVYFFAVQPQNTKTTTGVLKKGDGRFVIRDSQVQRGGGNHGLTIVQSKYENLFIDPENSQPVVCDWYVYRVNSSVSSRTQGDNILITNSADVYREGTHSLKVTRTVPGSNHGIAAVAPVLTANQPAYIFYIYASGVTGSVFTDFYFVAVQGFDSYGRPNIVRQSDTIGTRTTLLTGAVGWQSVFSNPLKAPAPAWATHVVVKINSSGISLGDYYIADAGVWQI</sequence>
<dbReference type="Proteomes" id="UP001235341">
    <property type="component" value="Chromosome"/>
</dbReference>
<dbReference type="InterPro" id="IPR009093">
    <property type="entry name" value="P22_tailspike_N"/>
</dbReference>
<dbReference type="SUPFAM" id="SSF51327">
    <property type="entry name" value="Head-binding domain of phage P22 tailspike protein"/>
    <property type="match status" value="1"/>
</dbReference>
<gene>
    <name evidence="2" type="ORF">RFB13_14700</name>
</gene>
<dbReference type="Pfam" id="PF09008">
    <property type="entry name" value="Head_binding"/>
    <property type="match status" value="1"/>
</dbReference>
<proteinExistence type="predicted"/>
<name>A0ABY9PGG9_SERFO</name>
<dbReference type="InterPro" id="IPR036730">
    <property type="entry name" value="P22_tailspike_N_sf"/>
</dbReference>
<evidence type="ECO:0000259" key="1">
    <source>
        <dbReference type="Pfam" id="PF09008"/>
    </source>
</evidence>
<dbReference type="Gene3D" id="2.170.14.10">
    <property type="entry name" value="Phage P22 tailspike-like, N-terminal domain"/>
    <property type="match status" value="1"/>
</dbReference>
<reference evidence="2 3" key="1">
    <citation type="submission" date="2023-08" db="EMBL/GenBank/DDBJ databases">
        <title>Complete Genome and Methylome dissection of Serratia fonticola NEB369.</title>
        <authorList>
            <person name="Fomenkov A."/>
            <person name="Roberts R.D."/>
        </authorList>
    </citation>
    <scope>NUCLEOTIDE SEQUENCE [LARGE SCALE GENOMIC DNA]</scope>
    <source>
        <strain evidence="2 3">NEB369</strain>
    </source>
</reference>
<protein>
    <submittedName>
        <fullName evidence="2">Phage head-binding domain-containing protein</fullName>
    </submittedName>
</protein>
<evidence type="ECO:0000313" key="3">
    <source>
        <dbReference type="Proteomes" id="UP001235341"/>
    </source>
</evidence>
<dbReference type="EMBL" id="CP133586">
    <property type="protein sequence ID" value="WMT12519.1"/>
    <property type="molecule type" value="Genomic_DNA"/>
</dbReference>
<accession>A0ABY9PGG9</accession>
<feature type="domain" description="Bacteriophage P22 tailspike N-terminal" evidence="1">
    <location>
        <begin position="5"/>
        <end position="113"/>
    </location>
</feature>
<keyword evidence="3" id="KW-1185">Reference proteome</keyword>